<reference evidence="1 2" key="1">
    <citation type="submission" date="2006-06" db="EMBL/GenBank/DDBJ databases">
        <title>Complete sequence of Rubrobacter xylanophilus DSM 9941.</title>
        <authorList>
            <consortium name="US DOE Joint Genome Institute"/>
            <person name="Copeland A."/>
            <person name="Lucas S."/>
            <person name="Lapidus A."/>
            <person name="Barry K."/>
            <person name="Detter J.C."/>
            <person name="Glavina del Rio T."/>
            <person name="Hammon N."/>
            <person name="Israni S."/>
            <person name="Dalin E."/>
            <person name="Tice H."/>
            <person name="Pitluck S."/>
            <person name="Munk A.C."/>
            <person name="Brettin T."/>
            <person name="Bruce D."/>
            <person name="Han C."/>
            <person name="Tapia R."/>
            <person name="Gilna P."/>
            <person name="Schmutz J."/>
            <person name="Larimer F."/>
            <person name="Land M."/>
            <person name="Hauser L."/>
            <person name="Kyrpides N."/>
            <person name="Lykidis A."/>
            <person name="da Costa M.S."/>
            <person name="Rainey F.A."/>
            <person name="Empadinhas N."/>
            <person name="Jolivet E."/>
            <person name="Battista J.R."/>
            <person name="Richardson P."/>
        </authorList>
    </citation>
    <scope>NUCLEOTIDE SEQUENCE [LARGE SCALE GENOMIC DNA]</scope>
    <source>
        <strain evidence="2">DSM 9941 / NBRC 16129 / PRD-1</strain>
    </source>
</reference>
<dbReference type="OrthoDB" id="9992398at2"/>
<evidence type="ECO:0000313" key="2">
    <source>
        <dbReference type="Proteomes" id="UP000006637"/>
    </source>
</evidence>
<accession>Q1AXJ3</accession>
<dbReference type="EMBL" id="CP000386">
    <property type="protein sequence ID" value="ABG03885.1"/>
    <property type="molecule type" value="Genomic_DNA"/>
</dbReference>
<dbReference type="HOGENOM" id="CLU_1531435_0_0_11"/>
<proteinExistence type="predicted"/>
<sequence>MPKHERELQRLLDELGGILLRREQLLDRERRRRNRMRMEQIAEEARHPFAELDRETLVRDLERELGYERLQAQELREALQLARLRSRAEDGILRELSRHLPGRDLSLPGDDLRARLRRRDRLLAAIPELPPKEARKSLDELESCQQQLDGLLYGLVERRLLALHREGPERKEAGP</sequence>
<name>Q1AXJ3_RUBXD</name>
<keyword evidence="2" id="KW-1185">Reference proteome</keyword>
<dbReference type="Proteomes" id="UP000006637">
    <property type="component" value="Chromosome"/>
</dbReference>
<evidence type="ECO:0000313" key="1">
    <source>
        <dbReference type="EMBL" id="ABG03885.1"/>
    </source>
</evidence>
<organism evidence="1 2">
    <name type="scientific">Rubrobacter xylanophilus (strain DSM 9941 / JCM 11954 / NBRC 16129 / PRD-1)</name>
    <dbReference type="NCBI Taxonomy" id="266117"/>
    <lineage>
        <taxon>Bacteria</taxon>
        <taxon>Bacillati</taxon>
        <taxon>Actinomycetota</taxon>
        <taxon>Rubrobacteria</taxon>
        <taxon>Rubrobacterales</taxon>
        <taxon>Rubrobacteraceae</taxon>
        <taxon>Rubrobacter</taxon>
    </lineage>
</organism>
<gene>
    <name evidence="1" type="ordered locus">Rxyl_0918</name>
</gene>
<protein>
    <submittedName>
        <fullName evidence="1">Uncharacterized protein</fullName>
    </submittedName>
</protein>
<dbReference type="STRING" id="266117.Rxyl_0918"/>
<dbReference type="RefSeq" id="WP_011563903.1">
    <property type="nucleotide sequence ID" value="NC_008148.1"/>
</dbReference>
<dbReference type="KEGG" id="rxy:Rxyl_0918"/>
<dbReference type="AlphaFoldDB" id="Q1AXJ3"/>